<dbReference type="InParanoid" id="Q6BMW6"/>
<evidence type="ECO:0000313" key="2">
    <source>
        <dbReference type="EMBL" id="CAG88761.2"/>
    </source>
</evidence>
<dbReference type="eggNOG" id="ENOG502RQ2C">
    <property type="taxonomic scope" value="Eukaryota"/>
</dbReference>
<dbReference type="EMBL" id="CR382138">
    <property type="protein sequence ID" value="CAG88761.2"/>
    <property type="molecule type" value="Genomic_DNA"/>
</dbReference>
<evidence type="ECO:0000313" key="3">
    <source>
        <dbReference type="Proteomes" id="UP000000599"/>
    </source>
</evidence>
<dbReference type="OrthoDB" id="4084460at2759"/>
<feature type="transmembrane region" description="Helical" evidence="1">
    <location>
        <begin position="6"/>
        <end position="32"/>
    </location>
</feature>
<dbReference type="RefSeq" id="XP_460454.2">
    <property type="nucleotide sequence ID" value="XM_460454.1"/>
</dbReference>
<gene>
    <name evidence="2" type="ordered locus">DEHA2F02068g</name>
</gene>
<dbReference type="Proteomes" id="UP000000599">
    <property type="component" value="Chromosome F"/>
</dbReference>
<keyword evidence="1" id="KW-0472">Membrane</keyword>
<sequence length="413" mass="46707">MASNSVVIGSIIGAVIGTCFLLSFVMILYCYWCCVIYVKSPQDEYNVSDLHFRDKQKTTHTLRHMFKAMSWIYGGSRSKDLEDQIDIDKPPSSVTNCDTNLNSNSTFSRLALKSYTLPSEDGETPQVCMGNVKDVNIIPCFNKDDTTSYSSVYKDAIDRFDLSDGLASTNVDRRNSLKAKHLSNIRRMSSLTYRMDDSEPSNFVTTVAKPSESEQSYISDQYDSFTRTLMLQNLIGNSVNAIKKNVIRELYDPYSENLISVGGIVVVVKPFDGVNDFEFNSLQTGDLLRVVRFYVKGELDIDKSKMKHDEDSIDIAESRNNSSTDATIRSGICIGRSDPNYNSVYCTGILLNTYLEYNKQTRDLSLRLKKDAEENEFELLKDFPLRIVSLETTVLKKVSESSVAKDKFENHFS</sequence>
<keyword evidence="1" id="KW-1133">Transmembrane helix</keyword>
<protein>
    <submittedName>
        <fullName evidence="2">DEHA2F02068p</fullName>
    </submittedName>
</protein>
<dbReference type="OMA" id="SGICIGR"/>
<keyword evidence="1" id="KW-0812">Transmembrane</keyword>
<dbReference type="AlphaFoldDB" id="Q6BMW6"/>
<reference evidence="2 3" key="1">
    <citation type="journal article" date="2004" name="Nature">
        <title>Genome evolution in yeasts.</title>
        <authorList>
            <consortium name="Genolevures"/>
            <person name="Dujon B."/>
            <person name="Sherman D."/>
            <person name="Fischer G."/>
            <person name="Durrens P."/>
            <person name="Casaregola S."/>
            <person name="Lafontaine I."/>
            <person name="de Montigny J."/>
            <person name="Marck C."/>
            <person name="Neuveglise C."/>
            <person name="Talla E."/>
            <person name="Goffard N."/>
            <person name="Frangeul L."/>
            <person name="Aigle M."/>
            <person name="Anthouard V."/>
            <person name="Babour A."/>
            <person name="Barbe V."/>
            <person name="Barnay S."/>
            <person name="Blanchin S."/>
            <person name="Beckerich J.M."/>
            <person name="Beyne E."/>
            <person name="Bleykasten C."/>
            <person name="Boisrame A."/>
            <person name="Boyer J."/>
            <person name="Cattolico L."/>
            <person name="Confanioleri F."/>
            <person name="de Daruvar A."/>
            <person name="Despons L."/>
            <person name="Fabre E."/>
            <person name="Fairhead C."/>
            <person name="Ferry-Dumazet H."/>
            <person name="Groppi A."/>
            <person name="Hantraye F."/>
            <person name="Hennequin C."/>
            <person name="Jauniaux N."/>
            <person name="Joyet P."/>
            <person name="Kachouri R."/>
            <person name="Kerrest A."/>
            <person name="Koszul R."/>
            <person name="Lemaire M."/>
            <person name="Lesur I."/>
            <person name="Ma L."/>
            <person name="Muller H."/>
            <person name="Nicaud J.M."/>
            <person name="Nikolski M."/>
            <person name="Oztas S."/>
            <person name="Ozier-Kalogeropoulos O."/>
            <person name="Pellenz S."/>
            <person name="Potier S."/>
            <person name="Richard G.F."/>
            <person name="Straub M.L."/>
            <person name="Suleau A."/>
            <person name="Swennene D."/>
            <person name="Tekaia F."/>
            <person name="Wesolowski-Louvel M."/>
            <person name="Westhof E."/>
            <person name="Wirth B."/>
            <person name="Zeniou-Meyer M."/>
            <person name="Zivanovic I."/>
            <person name="Bolotin-Fukuhara M."/>
            <person name="Thierry A."/>
            <person name="Bouchier C."/>
            <person name="Caudron B."/>
            <person name="Scarpelli C."/>
            <person name="Gaillardin C."/>
            <person name="Weissenbach J."/>
            <person name="Wincker P."/>
            <person name="Souciet J.L."/>
        </authorList>
    </citation>
    <scope>NUCLEOTIDE SEQUENCE [LARGE SCALE GENOMIC DNA]</scope>
    <source>
        <strain evidence="3">ATCC 36239 / CBS 767 / BCRC 21394 / JCM 1990 / NBRC 0083 / IGC 2968</strain>
    </source>
</reference>
<dbReference type="GeneID" id="2903957"/>
<accession>Q6BMW6</accession>
<dbReference type="KEGG" id="dha:DEHA2F02068g"/>
<organism evidence="2 3">
    <name type="scientific">Debaryomyces hansenii (strain ATCC 36239 / CBS 767 / BCRC 21394 / JCM 1990 / NBRC 0083 / IGC 2968)</name>
    <name type="common">Yeast</name>
    <name type="synonym">Torulaspora hansenii</name>
    <dbReference type="NCBI Taxonomy" id="284592"/>
    <lineage>
        <taxon>Eukaryota</taxon>
        <taxon>Fungi</taxon>
        <taxon>Dikarya</taxon>
        <taxon>Ascomycota</taxon>
        <taxon>Saccharomycotina</taxon>
        <taxon>Pichiomycetes</taxon>
        <taxon>Debaryomycetaceae</taxon>
        <taxon>Debaryomyces</taxon>
    </lineage>
</organism>
<proteinExistence type="predicted"/>
<name>Q6BMW6_DEBHA</name>
<keyword evidence="3" id="KW-1185">Reference proteome</keyword>
<evidence type="ECO:0000256" key="1">
    <source>
        <dbReference type="SAM" id="Phobius"/>
    </source>
</evidence>
<dbReference type="STRING" id="284592.Q6BMW6"/>
<dbReference type="VEuPathDB" id="FungiDB:DEHA2F02068g"/>
<dbReference type="HOGENOM" id="CLU_687185_0_0_1"/>